<accession>A0ABW2TBE8</accession>
<sequence length="93" mass="10670">MVVLKYEIASQEERAEIRYQEDLDASAISKWRKGIIKSLELGHGSSSSSASSRSVRYTRADRMSRAPRHAKPNQHDEAQLFITVLARLLRWLD</sequence>
<evidence type="ECO:0000313" key="2">
    <source>
        <dbReference type="EMBL" id="MFC7605546.1"/>
    </source>
</evidence>
<keyword evidence="3" id="KW-1185">Reference proteome</keyword>
<protein>
    <recommendedName>
        <fullName evidence="4">Transposase</fullName>
    </recommendedName>
</protein>
<evidence type="ECO:0000256" key="1">
    <source>
        <dbReference type="SAM" id="MobiDB-lite"/>
    </source>
</evidence>
<reference evidence="3" key="1">
    <citation type="journal article" date="2019" name="Int. J. Syst. Evol. Microbiol.">
        <title>The Global Catalogue of Microorganisms (GCM) 10K type strain sequencing project: providing services to taxonomists for standard genome sequencing and annotation.</title>
        <authorList>
            <consortium name="The Broad Institute Genomics Platform"/>
            <consortium name="The Broad Institute Genome Sequencing Center for Infectious Disease"/>
            <person name="Wu L."/>
            <person name="Ma J."/>
        </authorList>
    </citation>
    <scope>NUCLEOTIDE SEQUENCE [LARGE SCALE GENOMIC DNA]</scope>
    <source>
        <strain evidence="3">JCM 10083</strain>
    </source>
</reference>
<dbReference type="Proteomes" id="UP001596514">
    <property type="component" value="Unassembled WGS sequence"/>
</dbReference>
<proteinExistence type="predicted"/>
<feature type="region of interest" description="Disordered" evidence="1">
    <location>
        <begin position="41"/>
        <end position="74"/>
    </location>
</feature>
<feature type="compositionally biased region" description="Low complexity" evidence="1">
    <location>
        <begin position="45"/>
        <end position="54"/>
    </location>
</feature>
<gene>
    <name evidence="2" type="ORF">ACFQVD_36140</name>
</gene>
<dbReference type="RefSeq" id="WP_343983768.1">
    <property type="nucleotide sequence ID" value="NZ_BAAAGK010000301.1"/>
</dbReference>
<comment type="caution">
    <text evidence="2">The sequence shown here is derived from an EMBL/GenBank/DDBJ whole genome shotgun (WGS) entry which is preliminary data.</text>
</comment>
<dbReference type="EMBL" id="JBHTEE010000001">
    <property type="protein sequence ID" value="MFC7605546.1"/>
    <property type="molecule type" value="Genomic_DNA"/>
</dbReference>
<name>A0ABW2TBE8_9ACTN</name>
<organism evidence="2 3">
    <name type="scientific">Streptosporangium amethystogenes subsp. fukuiense</name>
    <dbReference type="NCBI Taxonomy" id="698418"/>
    <lineage>
        <taxon>Bacteria</taxon>
        <taxon>Bacillati</taxon>
        <taxon>Actinomycetota</taxon>
        <taxon>Actinomycetes</taxon>
        <taxon>Streptosporangiales</taxon>
        <taxon>Streptosporangiaceae</taxon>
        <taxon>Streptosporangium</taxon>
    </lineage>
</organism>
<evidence type="ECO:0008006" key="4">
    <source>
        <dbReference type="Google" id="ProtNLM"/>
    </source>
</evidence>
<evidence type="ECO:0000313" key="3">
    <source>
        <dbReference type="Proteomes" id="UP001596514"/>
    </source>
</evidence>